<comment type="subcellular location">
    <subcellularLocation>
        <location evidence="2">Cell membrane</location>
        <topology evidence="2">Multi-pass membrane protein</topology>
    </subcellularLocation>
</comment>
<dbReference type="PANTHER" id="PTHR43298:SF2">
    <property type="entry name" value="FMN_FAD EXPORTER YEEO-RELATED"/>
    <property type="match status" value="1"/>
</dbReference>
<feature type="transmembrane region" description="Helical" evidence="13">
    <location>
        <begin position="378"/>
        <end position="400"/>
    </location>
</feature>
<dbReference type="Proteomes" id="UP001494672">
    <property type="component" value="Unassembled WGS sequence"/>
</dbReference>
<keyword evidence="10" id="KW-0406">Ion transport</keyword>
<keyword evidence="15" id="KW-1185">Reference proteome</keyword>
<comment type="caution">
    <text evidence="14">The sequence shown here is derived from an EMBL/GenBank/DDBJ whole genome shotgun (WGS) entry which is preliminary data.</text>
</comment>
<evidence type="ECO:0000256" key="1">
    <source>
        <dbReference type="ARBA" id="ARBA00003408"/>
    </source>
</evidence>
<keyword evidence="11 13" id="KW-0472">Membrane</keyword>
<evidence type="ECO:0000256" key="6">
    <source>
        <dbReference type="ARBA" id="ARBA00022449"/>
    </source>
</evidence>
<comment type="similarity">
    <text evidence="3">Belongs to the multi antimicrobial extrusion (MATE) (TC 2.A.66.1) family.</text>
</comment>
<dbReference type="InterPro" id="IPR002528">
    <property type="entry name" value="MATE_fam"/>
</dbReference>
<dbReference type="InterPro" id="IPR048279">
    <property type="entry name" value="MdtK-like"/>
</dbReference>
<evidence type="ECO:0000256" key="11">
    <source>
        <dbReference type="ARBA" id="ARBA00023136"/>
    </source>
</evidence>
<protein>
    <recommendedName>
        <fullName evidence="4">Probable multidrug resistance protein NorM</fullName>
    </recommendedName>
    <alternativeName>
        <fullName evidence="12">Multidrug-efflux transporter</fullName>
    </alternativeName>
</protein>
<evidence type="ECO:0000256" key="10">
    <source>
        <dbReference type="ARBA" id="ARBA00023065"/>
    </source>
</evidence>
<evidence type="ECO:0000256" key="3">
    <source>
        <dbReference type="ARBA" id="ARBA00010199"/>
    </source>
</evidence>
<evidence type="ECO:0000256" key="7">
    <source>
        <dbReference type="ARBA" id="ARBA00022475"/>
    </source>
</evidence>
<dbReference type="InterPro" id="IPR050222">
    <property type="entry name" value="MATE_MdtK"/>
</dbReference>
<dbReference type="Pfam" id="PF01554">
    <property type="entry name" value="MatE"/>
    <property type="match status" value="2"/>
</dbReference>
<dbReference type="RefSeq" id="WP_349093249.1">
    <property type="nucleotide sequence ID" value="NZ_JBBNGJ010000006.1"/>
</dbReference>
<evidence type="ECO:0000313" key="15">
    <source>
        <dbReference type="Proteomes" id="UP001494672"/>
    </source>
</evidence>
<keyword evidence="8 13" id="KW-0812">Transmembrane</keyword>
<dbReference type="PANTHER" id="PTHR43298">
    <property type="entry name" value="MULTIDRUG RESISTANCE PROTEIN NORM-RELATED"/>
    <property type="match status" value="1"/>
</dbReference>
<dbReference type="EMBL" id="JBBNGJ010000006">
    <property type="protein sequence ID" value="MEQ2593080.1"/>
    <property type="molecule type" value="Genomic_DNA"/>
</dbReference>
<keyword evidence="6" id="KW-0050">Antiport</keyword>
<feature type="transmembrane region" description="Helical" evidence="13">
    <location>
        <begin position="250"/>
        <end position="278"/>
    </location>
</feature>
<feature type="transmembrane region" description="Helical" evidence="13">
    <location>
        <begin position="145"/>
        <end position="165"/>
    </location>
</feature>
<feature type="transmembrane region" description="Helical" evidence="13">
    <location>
        <begin position="106"/>
        <end position="125"/>
    </location>
</feature>
<accession>A0ABV1IA30</accession>
<feature type="transmembrane region" description="Helical" evidence="13">
    <location>
        <begin position="25"/>
        <end position="46"/>
    </location>
</feature>
<keyword evidence="5" id="KW-0813">Transport</keyword>
<dbReference type="CDD" id="cd13137">
    <property type="entry name" value="MATE_NorM_like"/>
    <property type="match status" value="1"/>
</dbReference>
<gene>
    <name evidence="14" type="ORF">AAAU18_09195</name>
</gene>
<name>A0ABV1IA30_9FIRM</name>
<evidence type="ECO:0000256" key="2">
    <source>
        <dbReference type="ARBA" id="ARBA00004651"/>
    </source>
</evidence>
<feature type="transmembrane region" description="Helical" evidence="13">
    <location>
        <begin position="177"/>
        <end position="195"/>
    </location>
</feature>
<evidence type="ECO:0000256" key="4">
    <source>
        <dbReference type="ARBA" id="ARBA00020268"/>
    </source>
</evidence>
<evidence type="ECO:0000256" key="5">
    <source>
        <dbReference type="ARBA" id="ARBA00022448"/>
    </source>
</evidence>
<evidence type="ECO:0000313" key="14">
    <source>
        <dbReference type="EMBL" id="MEQ2593080.1"/>
    </source>
</evidence>
<reference evidence="14 15" key="1">
    <citation type="submission" date="2024-04" db="EMBL/GenBank/DDBJ databases">
        <title>Human intestinal bacterial collection.</title>
        <authorList>
            <person name="Pauvert C."/>
            <person name="Hitch T.C.A."/>
            <person name="Clavel T."/>
        </authorList>
    </citation>
    <scope>NUCLEOTIDE SEQUENCE [LARGE SCALE GENOMIC DNA]</scope>
    <source>
        <strain evidence="14 15">CLA-AA-H181</strain>
    </source>
</reference>
<comment type="function">
    <text evidence="1">Multidrug efflux pump.</text>
</comment>
<dbReference type="PIRSF" id="PIRSF006603">
    <property type="entry name" value="DinF"/>
    <property type="match status" value="1"/>
</dbReference>
<feature type="transmembrane region" description="Helical" evidence="13">
    <location>
        <begin position="58"/>
        <end position="85"/>
    </location>
</feature>
<keyword evidence="7" id="KW-1003">Cell membrane</keyword>
<evidence type="ECO:0000256" key="8">
    <source>
        <dbReference type="ARBA" id="ARBA00022692"/>
    </source>
</evidence>
<feature type="transmembrane region" description="Helical" evidence="13">
    <location>
        <begin position="473"/>
        <end position="494"/>
    </location>
</feature>
<evidence type="ECO:0000256" key="13">
    <source>
        <dbReference type="SAM" id="Phobius"/>
    </source>
</evidence>
<evidence type="ECO:0000256" key="9">
    <source>
        <dbReference type="ARBA" id="ARBA00022989"/>
    </source>
</evidence>
<sequence>MSSSENLLKDMISGKSMTASQQIGLTVRLSIPAILAQISSIVMQYIDASMVGRLGANASGAIGLVSSTTWLFGGLCIAVTTGFTVQIAQAVGAGEDKSARNIMKQGLIIALCISVILALIAALISSPLPRWLGGEAAIQKMASQYFLVYMLGLPALQMNSIAGGMHQSSGNMRLPGILNVMCCVMDVIFNLFFIFPTRIVNLSIPFLSSVRLAGSQMAGTVQAEAFGSHLSTLVQSETSMNGLTFTMPGLGLGVAGAALGTITAEAVTCAIMVTALLWKNKNLHLRKGEHLRFHRDILVKAVKIGVPVGLEQMVMCSAYVMSTKIVSPLGTIAIAANSFAVTAESFCYMPGYGVQAASTTLVGQCVGAGQKQLSRRMAWITMGLGVSVMTIGGVLMYIAAPSMIGVLTPNEEIRNLGAAVLRIEAFAEPFYAASIVASGALRGAGDTLVPSCMNFASMWCVRIPLAAILAPRVGLYGVWIAMCVELCFRGILFTTRLKRERWMRVFEEK</sequence>
<proteinExistence type="inferred from homology"/>
<keyword evidence="9 13" id="KW-1133">Transmembrane helix</keyword>
<organism evidence="14 15">
    <name type="scientific">Coprococcus aceti</name>
    <dbReference type="NCBI Taxonomy" id="2981786"/>
    <lineage>
        <taxon>Bacteria</taxon>
        <taxon>Bacillati</taxon>
        <taxon>Bacillota</taxon>
        <taxon>Clostridia</taxon>
        <taxon>Lachnospirales</taxon>
        <taxon>Lachnospiraceae</taxon>
        <taxon>Coprococcus</taxon>
    </lineage>
</organism>
<evidence type="ECO:0000256" key="12">
    <source>
        <dbReference type="ARBA" id="ARBA00031636"/>
    </source>
</evidence>